<keyword evidence="6" id="KW-1185">Reference proteome</keyword>
<accession>H2ZNI9</accession>
<dbReference type="GO" id="GO:0005737">
    <property type="term" value="C:cytoplasm"/>
    <property type="evidence" value="ECO:0007669"/>
    <property type="project" value="TreeGrafter"/>
</dbReference>
<keyword evidence="2" id="KW-0647">Proteasome</keyword>
<proteinExistence type="inferred from homology"/>
<dbReference type="InterPro" id="IPR009077">
    <property type="entry name" value="Proteasome_activ_PA28"/>
</dbReference>
<protein>
    <recommendedName>
        <fullName evidence="4">Proteasome activator PA28 C-terminal domain-containing protein</fullName>
    </recommendedName>
</protein>
<name>H2ZNI9_CIOSA</name>
<dbReference type="Ensembl" id="ENSCSAVT00000019362.1">
    <property type="protein sequence ID" value="ENSCSAVP00000019155.1"/>
    <property type="gene ID" value="ENSCSAVG00000011253.1"/>
</dbReference>
<evidence type="ECO:0000313" key="6">
    <source>
        <dbReference type="Proteomes" id="UP000007875"/>
    </source>
</evidence>
<dbReference type="AlphaFoldDB" id="H2ZNI9"/>
<reference evidence="5" key="3">
    <citation type="submission" date="2025-09" db="UniProtKB">
        <authorList>
            <consortium name="Ensembl"/>
        </authorList>
    </citation>
    <scope>IDENTIFICATION</scope>
</reference>
<dbReference type="GO" id="GO:0005654">
    <property type="term" value="C:nucleoplasm"/>
    <property type="evidence" value="ECO:0007669"/>
    <property type="project" value="TreeGrafter"/>
</dbReference>
<dbReference type="Proteomes" id="UP000007875">
    <property type="component" value="Unassembled WGS sequence"/>
</dbReference>
<sequence>MIEVLKPELRSVVECCNTVRAWVQLQVPEMQDGNNFGVEVQAEVLEDVRRVESESQAFMEAVSMYYLARAEIAGKFAKHTGIQDFVYALQELDVKEFYLLRIIVREVRNSCITMLDMLSKNMDKILTPRTNS</sequence>
<evidence type="ECO:0000256" key="2">
    <source>
        <dbReference type="ARBA" id="ARBA00022942"/>
    </source>
</evidence>
<dbReference type="Gene3D" id="1.20.120.180">
    <property type="entry name" value="Proteasome activator pa28, C-terminal domain"/>
    <property type="match status" value="1"/>
</dbReference>
<dbReference type="HOGENOM" id="CLU_062515_2_0_1"/>
<dbReference type="PANTHER" id="PTHR10660:SF2">
    <property type="entry name" value="LD45860P"/>
    <property type="match status" value="1"/>
</dbReference>
<dbReference type="InterPro" id="IPR036997">
    <property type="entry name" value="PA28_C_sf"/>
</dbReference>
<feature type="domain" description="Proteasome activator PA28 C-terminal" evidence="4">
    <location>
        <begin position="1"/>
        <end position="131"/>
    </location>
</feature>
<dbReference type="InterPro" id="IPR036252">
    <property type="entry name" value="Proteasome_activ_sf"/>
</dbReference>
<evidence type="ECO:0000259" key="4">
    <source>
        <dbReference type="Pfam" id="PF02252"/>
    </source>
</evidence>
<dbReference type="SUPFAM" id="SSF47216">
    <property type="entry name" value="Proteasome activator"/>
    <property type="match status" value="1"/>
</dbReference>
<comment type="function">
    <text evidence="3">Implicated in immunoproteasome assembly and required for efficient antigen processing. The PA28 activator complex enhances the generation of class I binding peptides by altering the cleavage pattern of the proteasome.</text>
</comment>
<dbReference type="Pfam" id="PF02252">
    <property type="entry name" value="PA28_C"/>
    <property type="match status" value="1"/>
</dbReference>
<evidence type="ECO:0000256" key="3">
    <source>
        <dbReference type="ARBA" id="ARBA00037467"/>
    </source>
</evidence>
<organism evidence="5 6">
    <name type="scientific">Ciona savignyi</name>
    <name type="common">Pacific transparent sea squirt</name>
    <dbReference type="NCBI Taxonomy" id="51511"/>
    <lineage>
        <taxon>Eukaryota</taxon>
        <taxon>Metazoa</taxon>
        <taxon>Chordata</taxon>
        <taxon>Tunicata</taxon>
        <taxon>Ascidiacea</taxon>
        <taxon>Phlebobranchia</taxon>
        <taxon>Cionidae</taxon>
        <taxon>Ciona</taxon>
    </lineage>
</organism>
<comment type="similarity">
    <text evidence="1">Belongs to the PA28 family.</text>
</comment>
<dbReference type="GeneTree" id="ENSGT00950000183098"/>
<dbReference type="GO" id="GO:0008537">
    <property type="term" value="C:proteasome activator complex"/>
    <property type="evidence" value="ECO:0007669"/>
    <property type="project" value="InterPro"/>
</dbReference>
<dbReference type="GO" id="GO:2000045">
    <property type="term" value="P:regulation of G1/S transition of mitotic cell cycle"/>
    <property type="evidence" value="ECO:0007669"/>
    <property type="project" value="TreeGrafter"/>
</dbReference>
<dbReference type="FunFam" id="1.20.120.180:FF:000002">
    <property type="entry name" value="Proteasome activator complex subunit 1"/>
    <property type="match status" value="1"/>
</dbReference>
<reference evidence="5" key="2">
    <citation type="submission" date="2025-08" db="UniProtKB">
        <authorList>
            <consortium name="Ensembl"/>
        </authorList>
    </citation>
    <scope>IDENTIFICATION</scope>
</reference>
<evidence type="ECO:0000313" key="5">
    <source>
        <dbReference type="Ensembl" id="ENSCSAVP00000019155.1"/>
    </source>
</evidence>
<reference evidence="6" key="1">
    <citation type="submission" date="2003-08" db="EMBL/GenBank/DDBJ databases">
        <authorList>
            <person name="Birren B."/>
            <person name="Nusbaum C."/>
            <person name="Abebe A."/>
            <person name="Abouelleil A."/>
            <person name="Adekoya E."/>
            <person name="Ait-zahra M."/>
            <person name="Allen N."/>
            <person name="Allen T."/>
            <person name="An P."/>
            <person name="Anderson M."/>
            <person name="Anderson S."/>
            <person name="Arachchi H."/>
            <person name="Armbruster J."/>
            <person name="Bachantsang P."/>
            <person name="Baldwin J."/>
            <person name="Barry A."/>
            <person name="Bayul T."/>
            <person name="Blitshsteyn B."/>
            <person name="Bloom T."/>
            <person name="Blye J."/>
            <person name="Boguslavskiy L."/>
            <person name="Borowsky M."/>
            <person name="Boukhgalter B."/>
            <person name="Brunache A."/>
            <person name="Butler J."/>
            <person name="Calixte N."/>
            <person name="Calvo S."/>
            <person name="Camarata J."/>
            <person name="Campo K."/>
            <person name="Chang J."/>
            <person name="Cheshatsang Y."/>
            <person name="Citroen M."/>
            <person name="Collymore A."/>
            <person name="Considine T."/>
            <person name="Cook A."/>
            <person name="Cooke P."/>
            <person name="Corum B."/>
            <person name="Cuomo C."/>
            <person name="David R."/>
            <person name="Dawoe T."/>
            <person name="Degray S."/>
            <person name="Dodge S."/>
            <person name="Dooley K."/>
            <person name="Dorje P."/>
            <person name="Dorjee K."/>
            <person name="Dorris L."/>
            <person name="Duffey N."/>
            <person name="Dupes A."/>
            <person name="Elkins T."/>
            <person name="Engels R."/>
            <person name="Erickson J."/>
            <person name="Farina A."/>
            <person name="Faro S."/>
            <person name="Ferreira P."/>
            <person name="Fischer H."/>
            <person name="Fitzgerald M."/>
            <person name="Foley K."/>
            <person name="Gage D."/>
            <person name="Galagan J."/>
            <person name="Gearin G."/>
            <person name="Gnerre S."/>
            <person name="Gnirke A."/>
            <person name="Goyette A."/>
            <person name="Graham J."/>
            <person name="Grandbois E."/>
            <person name="Gyaltsen K."/>
            <person name="Hafez N."/>
            <person name="Hagopian D."/>
            <person name="Hagos B."/>
            <person name="Hall J."/>
            <person name="Hatcher B."/>
            <person name="Heller A."/>
            <person name="Higgins H."/>
            <person name="Honan T."/>
            <person name="Horn A."/>
            <person name="Houde N."/>
            <person name="Hughes L."/>
            <person name="Hulme W."/>
            <person name="Husby E."/>
            <person name="Iliev I."/>
            <person name="Jaffe D."/>
            <person name="Jones C."/>
            <person name="Kamal M."/>
            <person name="Kamat A."/>
            <person name="Kamvysselis M."/>
            <person name="Karlsson E."/>
            <person name="Kells C."/>
            <person name="Kieu A."/>
            <person name="Kisner P."/>
            <person name="Kodira C."/>
            <person name="Kulbokas E."/>
            <person name="Labutti K."/>
            <person name="Lama D."/>
            <person name="Landers T."/>
            <person name="Leger J."/>
            <person name="Levine S."/>
            <person name="Lewis D."/>
            <person name="Lewis T."/>
            <person name="Lindblad-toh K."/>
            <person name="Liu X."/>
            <person name="Lokyitsang T."/>
            <person name="Lokyitsang Y."/>
            <person name="Lucien O."/>
            <person name="Lui A."/>
            <person name="Ma L.J."/>
            <person name="Mabbitt R."/>
            <person name="Macdonald J."/>
            <person name="Maclean C."/>
            <person name="Major J."/>
            <person name="Manning J."/>
            <person name="Marabella R."/>
            <person name="Maru K."/>
            <person name="Matthews C."/>
            <person name="Mauceli E."/>
            <person name="Mccarthy M."/>
            <person name="Mcdonough S."/>
            <person name="Mcghee T."/>
            <person name="Meldrim J."/>
            <person name="Meneus L."/>
            <person name="Mesirov J."/>
            <person name="Mihalev A."/>
            <person name="Mihova T."/>
            <person name="Mikkelsen T."/>
            <person name="Mlenga V."/>
            <person name="Moru K."/>
            <person name="Mozes J."/>
            <person name="Mulrain L."/>
            <person name="Munson G."/>
            <person name="Naylor J."/>
            <person name="Newes C."/>
            <person name="Nguyen C."/>
            <person name="Nguyen N."/>
            <person name="Nguyen T."/>
            <person name="Nicol R."/>
            <person name="Nielsen C."/>
            <person name="Nizzari M."/>
            <person name="Norbu C."/>
            <person name="Norbu N."/>
            <person name="O'donnell P."/>
            <person name="Okoawo O."/>
            <person name="O'leary S."/>
            <person name="Omotosho B."/>
            <person name="O'neill K."/>
            <person name="Osman S."/>
            <person name="Parker S."/>
            <person name="Perrin D."/>
            <person name="Phunkhang P."/>
            <person name="Piqani B."/>
            <person name="Purcell S."/>
            <person name="Rachupka T."/>
            <person name="Ramasamy U."/>
            <person name="Rameau R."/>
            <person name="Ray V."/>
            <person name="Raymond C."/>
            <person name="Retta R."/>
            <person name="Richardson S."/>
            <person name="Rise C."/>
            <person name="Rodriguez J."/>
            <person name="Rogers J."/>
            <person name="Rogov P."/>
            <person name="Rutman M."/>
            <person name="Schupbach R."/>
            <person name="Seaman C."/>
            <person name="Settipalli S."/>
            <person name="Sharpe T."/>
            <person name="Sheridan J."/>
            <person name="Sherpa N."/>
            <person name="Shi J."/>
            <person name="Smirnov S."/>
            <person name="Smith C."/>
            <person name="Sougnez C."/>
            <person name="Spencer B."/>
            <person name="Stalker J."/>
            <person name="Stange-thomann N."/>
            <person name="Stavropoulos S."/>
            <person name="Stetson K."/>
            <person name="Stone C."/>
            <person name="Stone S."/>
            <person name="Stubbs M."/>
            <person name="Talamas J."/>
            <person name="Tchuinga P."/>
            <person name="Tenzing P."/>
            <person name="Tesfaye S."/>
            <person name="Theodore J."/>
            <person name="Thoulutsang Y."/>
            <person name="Topham K."/>
            <person name="Towey S."/>
            <person name="Tsamla T."/>
            <person name="Tsomo N."/>
            <person name="Vallee D."/>
            <person name="Vassiliev H."/>
            <person name="Venkataraman V."/>
            <person name="Vinson J."/>
            <person name="Vo A."/>
            <person name="Wade C."/>
            <person name="Wang S."/>
            <person name="Wangchuk T."/>
            <person name="Wangdi T."/>
            <person name="Whittaker C."/>
            <person name="Wilkinson J."/>
            <person name="Wu Y."/>
            <person name="Wyman D."/>
            <person name="Yadav S."/>
            <person name="Yang S."/>
            <person name="Yang X."/>
            <person name="Yeager S."/>
            <person name="Yee E."/>
            <person name="Young G."/>
            <person name="Zainoun J."/>
            <person name="Zembeck L."/>
            <person name="Zimmer A."/>
            <person name="Zody M."/>
            <person name="Lander E."/>
        </authorList>
    </citation>
    <scope>NUCLEOTIDE SEQUENCE [LARGE SCALE GENOMIC DNA]</scope>
</reference>
<dbReference type="PANTHER" id="PTHR10660">
    <property type="entry name" value="PROTEASOME REGULATOR PA28"/>
    <property type="match status" value="1"/>
</dbReference>
<dbReference type="STRING" id="51511.ENSCSAVP00000019155"/>
<dbReference type="GO" id="GO:0061136">
    <property type="term" value="P:regulation of proteasomal protein catabolic process"/>
    <property type="evidence" value="ECO:0007669"/>
    <property type="project" value="TreeGrafter"/>
</dbReference>
<dbReference type="InParanoid" id="H2ZNI9"/>
<dbReference type="OMA" id="SESQAFM"/>
<evidence type="ECO:0000256" key="1">
    <source>
        <dbReference type="ARBA" id="ARBA00005883"/>
    </source>
</evidence>
<dbReference type="eggNOG" id="KOG4470">
    <property type="taxonomic scope" value="Eukaryota"/>
</dbReference>
<dbReference type="GO" id="GO:0061133">
    <property type="term" value="F:endopeptidase activator activity"/>
    <property type="evidence" value="ECO:0007669"/>
    <property type="project" value="TreeGrafter"/>
</dbReference>
<dbReference type="InterPro" id="IPR003186">
    <property type="entry name" value="PA28_C"/>
</dbReference>